<feature type="compositionally biased region" description="Pro residues" evidence="1">
    <location>
        <begin position="23"/>
        <end position="34"/>
    </location>
</feature>
<feature type="compositionally biased region" description="Low complexity" evidence="1">
    <location>
        <begin position="143"/>
        <end position="173"/>
    </location>
</feature>
<gene>
    <name evidence="2" type="ORF">HYH03_002118</name>
</gene>
<keyword evidence="3" id="KW-1185">Reference proteome</keyword>
<proteinExistence type="predicted"/>
<dbReference type="OrthoDB" id="550269at2759"/>
<dbReference type="SUPFAM" id="SSF54427">
    <property type="entry name" value="NTF2-like"/>
    <property type="match status" value="1"/>
</dbReference>
<feature type="region of interest" description="Disordered" evidence="1">
    <location>
        <begin position="303"/>
        <end position="327"/>
    </location>
</feature>
<feature type="compositionally biased region" description="Low complexity" evidence="1">
    <location>
        <begin position="10"/>
        <end position="22"/>
    </location>
</feature>
<feature type="region of interest" description="Disordered" evidence="1">
    <location>
        <begin position="1"/>
        <end position="287"/>
    </location>
</feature>
<dbReference type="Proteomes" id="UP000612055">
    <property type="component" value="Unassembled WGS sequence"/>
</dbReference>
<organism evidence="2 3">
    <name type="scientific">Edaphochlamys debaryana</name>
    <dbReference type="NCBI Taxonomy" id="47281"/>
    <lineage>
        <taxon>Eukaryota</taxon>
        <taxon>Viridiplantae</taxon>
        <taxon>Chlorophyta</taxon>
        <taxon>core chlorophytes</taxon>
        <taxon>Chlorophyceae</taxon>
        <taxon>CS clade</taxon>
        <taxon>Chlamydomonadales</taxon>
        <taxon>Chlamydomonadales incertae sedis</taxon>
        <taxon>Edaphochlamys</taxon>
    </lineage>
</organism>
<feature type="compositionally biased region" description="Low complexity" evidence="1">
    <location>
        <begin position="196"/>
        <end position="211"/>
    </location>
</feature>
<protein>
    <submittedName>
        <fullName evidence="2">Uncharacterized protein</fullName>
    </submittedName>
</protein>
<dbReference type="AlphaFoldDB" id="A0A836C464"/>
<feature type="compositionally biased region" description="Gly residues" evidence="1">
    <location>
        <begin position="466"/>
        <end position="481"/>
    </location>
</feature>
<dbReference type="EMBL" id="JAEHOE010000005">
    <property type="protein sequence ID" value="KAG2499826.1"/>
    <property type="molecule type" value="Genomic_DNA"/>
</dbReference>
<feature type="compositionally biased region" description="Low complexity" evidence="1">
    <location>
        <begin position="226"/>
        <end position="261"/>
    </location>
</feature>
<sequence>MTTPPRSRRAGGALRALGCLCGSPPPLELQPPSSPSVASDAGGGGGGKAAATAGRRQPFRRRRRCSSSLTETTESSASAAAAAKAAGVASATAADGAATKPLPSPFQTAPPGLLLGTDWDSLSSSVPPSEAVFDLAVKGSGGSDPAAPPTAADGAASPATAASAPAGPASPSPLDRSGSILRPMAAPARSASGRHSSTSRLLSPSRSSPARLSRRPTPAPSPSAPVPAAASVAASVTSPSAAAASAAAATRTLSVRGPAAAGAGGGVSLRRAPSLAPSEQSSSLGGGSLLSVAFDRTRTAAPSDAALSDTASGRTSTSATTASGSLSPGSALASAQSLASAAAPATAAAPIGPAPTAGAPGKAAAAPAAAAATVGVGGAGAEGGSPAEAEALAAARGFAAAFLRALAAGDVKWGSSPAVGGLFAEDARMLTHDAQLFSGRTAIIRRLNAGMEQLHKMLGSLPPGGPADGEGGAGAEGGGGAAPPAADDARQAALRQVRHSLDVRLAPRAGAAGGAAPPARGFLARLFTFRRRGPAPARAASGGAASSSAASAGSLTVASGVVRVQATYLFEFGLRRFRLEDQFAVAQGRIVRLKRARG</sequence>
<dbReference type="InterPro" id="IPR032710">
    <property type="entry name" value="NTF2-like_dom_sf"/>
</dbReference>
<accession>A0A836C464</accession>
<feature type="compositionally biased region" description="Low complexity" evidence="1">
    <location>
        <begin position="66"/>
        <end position="99"/>
    </location>
</feature>
<comment type="caution">
    <text evidence="2">The sequence shown here is derived from an EMBL/GenBank/DDBJ whole genome shotgun (WGS) entry which is preliminary data.</text>
</comment>
<reference evidence="2" key="1">
    <citation type="journal article" date="2020" name="bioRxiv">
        <title>Comparative genomics of Chlamydomonas.</title>
        <authorList>
            <person name="Craig R.J."/>
            <person name="Hasan A.R."/>
            <person name="Ness R.W."/>
            <person name="Keightley P.D."/>
        </authorList>
    </citation>
    <scope>NUCLEOTIDE SEQUENCE</scope>
    <source>
        <strain evidence="2">CCAP 11/70</strain>
    </source>
</reference>
<feature type="region of interest" description="Disordered" evidence="1">
    <location>
        <begin position="459"/>
        <end position="491"/>
    </location>
</feature>
<feature type="compositionally biased region" description="Low complexity" evidence="1">
    <location>
        <begin position="310"/>
        <end position="327"/>
    </location>
</feature>
<evidence type="ECO:0000313" key="2">
    <source>
        <dbReference type="EMBL" id="KAG2499826.1"/>
    </source>
</evidence>
<evidence type="ECO:0000256" key="1">
    <source>
        <dbReference type="SAM" id="MobiDB-lite"/>
    </source>
</evidence>
<evidence type="ECO:0000313" key="3">
    <source>
        <dbReference type="Proteomes" id="UP000612055"/>
    </source>
</evidence>
<name>A0A836C464_9CHLO</name>